<comment type="caution">
    <text evidence="2">The sequence shown here is derived from an EMBL/GenBank/DDBJ whole genome shotgun (WGS) entry which is preliminary data.</text>
</comment>
<keyword evidence="3" id="KW-1185">Reference proteome</keyword>
<dbReference type="PIRSF" id="PIRSF009320">
    <property type="entry name" value="Nuc_binding_HP_1000"/>
    <property type="match status" value="1"/>
</dbReference>
<gene>
    <name evidence="2" type="ORF">FOA19_12045</name>
</gene>
<dbReference type="PANTHER" id="PTHR13696:SF52">
    <property type="entry name" value="PARA FAMILY PROTEIN CT_582"/>
    <property type="match status" value="1"/>
</dbReference>
<sequence>MAATIVSVINQKGGTGKTTTTINLGSALQKLGKRVLLIDLDPQANLSYSLGITEPSCTLADVFTGKDKMADCIQERNGLFVAPGSNELVDVEISLVNHEERERFLQHLLKEVKGYDYILIDCPPSLSLLTVNALAASREVLIPLQMEVLTLQGLGQILNTVQQIKKTLNPKLKVKGIVVVMYDKRRKLSTEIEDYLKENVDEYIFQQRIRLNVKLAEAPSFGQSVIDYDASSYGAKDYLGLAKEFVTIP</sequence>
<feature type="domain" description="AAA" evidence="1">
    <location>
        <begin position="4"/>
        <end position="174"/>
    </location>
</feature>
<proteinExistence type="predicted"/>
<evidence type="ECO:0000313" key="3">
    <source>
        <dbReference type="Proteomes" id="UP000324133"/>
    </source>
</evidence>
<dbReference type="InterPro" id="IPR050678">
    <property type="entry name" value="DNA_Partitioning_ATPase"/>
</dbReference>
<evidence type="ECO:0000259" key="1">
    <source>
        <dbReference type="Pfam" id="PF13614"/>
    </source>
</evidence>
<dbReference type="InterPro" id="IPR025669">
    <property type="entry name" value="AAA_dom"/>
</dbReference>
<dbReference type="PANTHER" id="PTHR13696">
    <property type="entry name" value="P-LOOP CONTAINING NUCLEOSIDE TRIPHOSPHATE HYDROLASE"/>
    <property type="match status" value="1"/>
</dbReference>
<dbReference type="Gene3D" id="3.40.50.300">
    <property type="entry name" value="P-loop containing nucleotide triphosphate hydrolases"/>
    <property type="match status" value="1"/>
</dbReference>
<reference evidence="2 3" key="1">
    <citation type="submission" date="2019-07" db="EMBL/GenBank/DDBJ databases">
        <title>Rufibacter sp. nov., isolated from lake sediment.</title>
        <authorList>
            <person name="Qu J.-H."/>
        </authorList>
    </citation>
    <scope>NUCLEOTIDE SEQUENCE [LARGE SCALE GENOMIC DNA]</scope>
    <source>
        <strain evidence="2 3">NBS58-1</strain>
    </source>
</reference>
<dbReference type="Pfam" id="PF13614">
    <property type="entry name" value="AAA_31"/>
    <property type="match status" value="1"/>
</dbReference>
<dbReference type="EMBL" id="VKKY01000002">
    <property type="protein sequence ID" value="KAA3438004.1"/>
    <property type="molecule type" value="Genomic_DNA"/>
</dbReference>
<protein>
    <submittedName>
        <fullName evidence="2">AAA family ATPase</fullName>
    </submittedName>
</protein>
<dbReference type="FunFam" id="3.40.50.300:FF:000285">
    <property type="entry name" value="Sporulation initiation inhibitor Soj"/>
    <property type="match status" value="1"/>
</dbReference>
<dbReference type="RefSeq" id="WP_149091067.1">
    <property type="nucleotide sequence ID" value="NZ_VKKY01000002.1"/>
</dbReference>
<name>A0A5B6TF60_9BACT</name>
<dbReference type="SUPFAM" id="SSF52540">
    <property type="entry name" value="P-loop containing nucleoside triphosphate hydrolases"/>
    <property type="match status" value="1"/>
</dbReference>
<evidence type="ECO:0000313" key="2">
    <source>
        <dbReference type="EMBL" id="KAA3438004.1"/>
    </source>
</evidence>
<accession>A0A5B6TF60</accession>
<organism evidence="2 3">
    <name type="scientific">Rufibacter hautae</name>
    <dbReference type="NCBI Taxonomy" id="2595005"/>
    <lineage>
        <taxon>Bacteria</taxon>
        <taxon>Pseudomonadati</taxon>
        <taxon>Bacteroidota</taxon>
        <taxon>Cytophagia</taxon>
        <taxon>Cytophagales</taxon>
        <taxon>Hymenobacteraceae</taxon>
        <taxon>Rufibacter</taxon>
    </lineage>
</organism>
<dbReference type="OrthoDB" id="9815116at2"/>
<dbReference type="AlphaFoldDB" id="A0A5B6TF60"/>
<dbReference type="Proteomes" id="UP000324133">
    <property type="component" value="Unassembled WGS sequence"/>
</dbReference>
<dbReference type="CDD" id="cd02042">
    <property type="entry name" value="ParAB_family"/>
    <property type="match status" value="1"/>
</dbReference>
<dbReference type="InterPro" id="IPR027417">
    <property type="entry name" value="P-loop_NTPase"/>
</dbReference>